<dbReference type="Pfam" id="PF14357">
    <property type="entry name" value="DUF4404"/>
    <property type="match status" value="1"/>
</dbReference>
<accession>A0A0P9RA25</accession>
<evidence type="ECO:0000313" key="2">
    <source>
        <dbReference type="Proteomes" id="UP000271468"/>
    </source>
</evidence>
<name>A0A0P9RA25_9PSED</name>
<dbReference type="Proteomes" id="UP000271468">
    <property type="component" value="Unassembled WGS sequence"/>
</dbReference>
<dbReference type="EMBL" id="RBOV01000299">
    <property type="protein sequence ID" value="RMN09089.1"/>
    <property type="molecule type" value="Genomic_DNA"/>
</dbReference>
<sequence>MTDLSPSGEVHDTDLSIKEHIMPARELQEQLDTLREQLEHKPPMSESERDNLHELMQQIETKIQLEQATHEQDSSLADGVNLAVERFELEHPGIAGTLRSIVQTLGNIGI</sequence>
<dbReference type="AlphaFoldDB" id="A0A0P9RA25"/>
<gene>
    <name evidence="1" type="ORF">ALQ65_01712</name>
</gene>
<comment type="caution">
    <text evidence="1">The sequence shown here is derived from an EMBL/GenBank/DDBJ whole genome shotgun (WGS) entry which is preliminary data.</text>
</comment>
<reference evidence="1 2" key="1">
    <citation type="submission" date="2018-08" db="EMBL/GenBank/DDBJ databases">
        <title>Recombination of ecologically and evolutionarily significant loci maintains genetic cohesion in the Pseudomonas syringae species complex.</title>
        <authorList>
            <person name="Dillon M."/>
            <person name="Thakur S."/>
            <person name="Almeida R.N.D."/>
            <person name="Weir B.S."/>
            <person name="Guttman D.S."/>
        </authorList>
    </citation>
    <scope>NUCLEOTIDE SEQUENCE [LARGE SCALE GENOMIC DNA]</scope>
    <source>
        <strain evidence="1 2">ICMP 12341</strain>
    </source>
</reference>
<protein>
    <recommendedName>
        <fullName evidence="3">Chromosome segregation ATPase</fullName>
    </recommendedName>
</protein>
<evidence type="ECO:0000313" key="1">
    <source>
        <dbReference type="EMBL" id="RMN09089.1"/>
    </source>
</evidence>
<proteinExistence type="predicted"/>
<organism evidence="1 2">
    <name type="scientific">Pseudomonas syringae pv. coriandricola</name>
    <dbReference type="NCBI Taxonomy" id="264453"/>
    <lineage>
        <taxon>Bacteria</taxon>
        <taxon>Pseudomonadati</taxon>
        <taxon>Pseudomonadota</taxon>
        <taxon>Gammaproteobacteria</taxon>
        <taxon>Pseudomonadales</taxon>
        <taxon>Pseudomonadaceae</taxon>
        <taxon>Pseudomonas</taxon>
    </lineage>
</organism>
<dbReference type="InterPro" id="IPR025516">
    <property type="entry name" value="DUF4404"/>
</dbReference>
<evidence type="ECO:0008006" key="3">
    <source>
        <dbReference type="Google" id="ProtNLM"/>
    </source>
</evidence>